<keyword evidence="4" id="KW-1185">Reference proteome</keyword>
<accession>A0A9X4QVG9</accession>
<feature type="transmembrane region" description="Helical" evidence="2">
    <location>
        <begin position="300"/>
        <end position="318"/>
    </location>
</feature>
<dbReference type="AlphaFoldDB" id="A0A9X4QVG9"/>
<dbReference type="Proteomes" id="UP001153404">
    <property type="component" value="Unassembled WGS sequence"/>
</dbReference>
<dbReference type="EMBL" id="JAPDIA010000007">
    <property type="protein sequence ID" value="MDG0811467.1"/>
    <property type="molecule type" value="Genomic_DNA"/>
</dbReference>
<keyword evidence="2" id="KW-0472">Membrane</keyword>
<protein>
    <submittedName>
        <fullName evidence="3">Uncharacterized protein</fullName>
    </submittedName>
</protein>
<proteinExistence type="predicted"/>
<gene>
    <name evidence="3" type="ORF">OMP40_20395</name>
</gene>
<reference evidence="3" key="1">
    <citation type="submission" date="2022-10" db="EMBL/GenBank/DDBJ databases">
        <title>Comparative genomic analysis of Cohnella hashimotonis sp. nov., isolated from the International Space Station.</title>
        <authorList>
            <person name="Simpson A."/>
            <person name="Venkateswaran K."/>
        </authorList>
    </citation>
    <scope>NUCLEOTIDE SEQUENCE</scope>
    <source>
        <strain evidence="3">DSM 28161</strain>
    </source>
</reference>
<evidence type="ECO:0000313" key="3">
    <source>
        <dbReference type="EMBL" id="MDG0811467.1"/>
    </source>
</evidence>
<organism evidence="3 4">
    <name type="scientific">Cohnella rhizosphaerae</name>
    <dbReference type="NCBI Taxonomy" id="1457232"/>
    <lineage>
        <taxon>Bacteria</taxon>
        <taxon>Bacillati</taxon>
        <taxon>Bacillota</taxon>
        <taxon>Bacilli</taxon>
        <taxon>Bacillales</taxon>
        <taxon>Paenibacillaceae</taxon>
        <taxon>Cohnella</taxon>
    </lineage>
</organism>
<feature type="transmembrane region" description="Helical" evidence="2">
    <location>
        <begin position="179"/>
        <end position="200"/>
    </location>
</feature>
<feature type="transmembrane region" description="Helical" evidence="2">
    <location>
        <begin position="277"/>
        <end position="294"/>
    </location>
</feature>
<evidence type="ECO:0000313" key="4">
    <source>
        <dbReference type="Proteomes" id="UP001153404"/>
    </source>
</evidence>
<sequence length="454" mass="51013">MKAVRLIAALAYAVVIAALFIIGPNRSWAAATEANIDHWLVMWIPDGEQPGASPPADGEWIEAKAGSPLVDLPAGAQGAWIRLQVPPTDDWQRPGLLVRRLYGLELAAFREGELLFESKRDFDFHLNRLLLPLGSYDRTSNIDVRILTTGTRAGFITNARVGEFAPLEESYIRRELPDLMLGGSISFLALIMLICSSYLNRRQRSSWISLCLIALTIGTLISVYSPMLYIYYKSYANLFLSLFDLSMFVLFPALSYYVDEVLGNRFRFFTRFRKWQAGFSVFCFLAFIAYKATNERYYDLYYLLTNPILGSLILVQLADHCRALRDQRAAQEQGRDHFIRLPLPARAIRRHGSDPLLFKRQKLHSILMENRGRAADRRARDHSGATDIRRLPDAALLFQASGAVQPPAGADGEAEDHQRSGRIGRARGPQSAAGHARLPAASRGPGRQREQKAF</sequence>
<feature type="region of interest" description="Disordered" evidence="1">
    <location>
        <begin position="404"/>
        <end position="454"/>
    </location>
</feature>
<name>A0A9X4QVG9_9BACL</name>
<comment type="caution">
    <text evidence="3">The sequence shown here is derived from an EMBL/GenBank/DDBJ whole genome shotgun (WGS) entry which is preliminary data.</text>
</comment>
<keyword evidence="2" id="KW-0812">Transmembrane</keyword>
<feature type="transmembrane region" description="Helical" evidence="2">
    <location>
        <begin position="207"/>
        <end position="232"/>
    </location>
</feature>
<evidence type="ECO:0000256" key="2">
    <source>
        <dbReference type="SAM" id="Phobius"/>
    </source>
</evidence>
<feature type="transmembrane region" description="Helical" evidence="2">
    <location>
        <begin position="238"/>
        <end position="257"/>
    </location>
</feature>
<dbReference type="RefSeq" id="WP_277534092.1">
    <property type="nucleotide sequence ID" value="NZ_JAPDIA010000007.1"/>
</dbReference>
<keyword evidence="2" id="KW-1133">Transmembrane helix</keyword>
<evidence type="ECO:0000256" key="1">
    <source>
        <dbReference type="SAM" id="MobiDB-lite"/>
    </source>
</evidence>